<dbReference type="Gene3D" id="3.50.50.60">
    <property type="entry name" value="FAD/NAD(P)-binding domain"/>
    <property type="match status" value="1"/>
</dbReference>
<dbReference type="Proteomes" id="UP001165586">
    <property type="component" value="Unassembled WGS sequence"/>
</dbReference>
<evidence type="ECO:0000259" key="3">
    <source>
        <dbReference type="Pfam" id="PF01494"/>
    </source>
</evidence>
<dbReference type="PANTHER" id="PTHR13789">
    <property type="entry name" value="MONOOXYGENASE"/>
    <property type="match status" value="1"/>
</dbReference>
<feature type="domain" description="FAD-binding" evidence="3">
    <location>
        <begin position="11"/>
        <end position="365"/>
    </location>
</feature>
<sequence length="382" mass="41191">MTDPKDNASAEVSVTVIGAGIGGVACAAILHRAGFTVDLYDQALAFGEVGGTITIDSFSLGVLQSWGLADGVRQYASDCSSIELRKMSGEFVRHSKFPGLSDLGIDVEGREGYRELFGIQRSDLHAELLKHIPAERTHTGMRLSHVVDRGDRAEAHFDSGEVVISSALVGADGIRSTVRRLFSDVKAKPADATICRGIVPVNVLPPGWPNDRMRRWEHVRPDGSSTNALFAPTRGGGHVGVDTSLYQGDLLEDLGDAPVPVERILATYPADTDPVVLNAMRIGMVNTRAYRLFDLPPIDEWSGDSVTLLGDAAHAMRPLLGQGANQAIQDADELARCLSRQENVTAALRAYETVRKPFTQALARAARNVSPEYNRHLTGTTI</sequence>
<keyword evidence="1" id="KW-0560">Oxidoreductase</keyword>
<dbReference type="InterPro" id="IPR036188">
    <property type="entry name" value="FAD/NAD-bd_sf"/>
</dbReference>
<protein>
    <submittedName>
        <fullName evidence="4">FAD-dependent monooxygenase</fullName>
    </submittedName>
</protein>
<keyword evidence="5" id="KW-1185">Reference proteome</keyword>
<keyword evidence="2 4" id="KW-0503">Monooxygenase</keyword>
<organism evidence="4 5">
    <name type="scientific">Herbiconiux daphne</name>
    <dbReference type="NCBI Taxonomy" id="2970914"/>
    <lineage>
        <taxon>Bacteria</taxon>
        <taxon>Bacillati</taxon>
        <taxon>Actinomycetota</taxon>
        <taxon>Actinomycetes</taxon>
        <taxon>Micrococcales</taxon>
        <taxon>Microbacteriaceae</taxon>
        <taxon>Herbiconiux</taxon>
    </lineage>
</organism>
<gene>
    <name evidence="4" type="ORF">N1032_18435</name>
</gene>
<evidence type="ECO:0000313" key="4">
    <source>
        <dbReference type="EMBL" id="MCS5735722.1"/>
    </source>
</evidence>
<name>A0ABT2H718_9MICO</name>
<dbReference type="PRINTS" id="PR00420">
    <property type="entry name" value="RNGMNOXGNASE"/>
</dbReference>
<evidence type="ECO:0000256" key="2">
    <source>
        <dbReference type="ARBA" id="ARBA00023033"/>
    </source>
</evidence>
<dbReference type="SUPFAM" id="SSF51905">
    <property type="entry name" value="FAD/NAD(P)-binding domain"/>
    <property type="match status" value="1"/>
</dbReference>
<reference evidence="4" key="1">
    <citation type="submission" date="2022-08" db="EMBL/GenBank/DDBJ databases">
        <authorList>
            <person name="Deng Y."/>
            <person name="Han X.-F."/>
            <person name="Zhang Y.-Q."/>
        </authorList>
    </citation>
    <scope>NUCLEOTIDE SEQUENCE</scope>
    <source>
        <strain evidence="4">CPCC 203386</strain>
    </source>
</reference>
<dbReference type="PANTHER" id="PTHR13789:SF309">
    <property type="entry name" value="PUTATIVE (AFU_ORTHOLOGUE AFUA_6G14510)-RELATED"/>
    <property type="match status" value="1"/>
</dbReference>
<evidence type="ECO:0000256" key="1">
    <source>
        <dbReference type="ARBA" id="ARBA00023002"/>
    </source>
</evidence>
<dbReference type="InterPro" id="IPR002938">
    <property type="entry name" value="FAD-bd"/>
</dbReference>
<comment type="caution">
    <text evidence="4">The sequence shown here is derived from an EMBL/GenBank/DDBJ whole genome shotgun (WGS) entry which is preliminary data.</text>
</comment>
<dbReference type="Pfam" id="PF01494">
    <property type="entry name" value="FAD_binding_3"/>
    <property type="match status" value="1"/>
</dbReference>
<dbReference type="PROSITE" id="PS51257">
    <property type="entry name" value="PROKAR_LIPOPROTEIN"/>
    <property type="match status" value="1"/>
</dbReference>
<dbReference type="RefSeq" id="WP_259540710.1">
    <property type="nucleotide sequence ID" value="NZ_JANLCJ010000008.1"/>
</dbReference>
<accession>A0ABT2H718</accession>
<dbReference type="GO" id="GO:0004497">
    <property type="term" value="F:monooxygenase activity"/>
    <property type="evidence" value="ECO:0007669"/>
    <property type="project" value="UniProtKB-KW"/>
</dbReference>
<evidence type="ECO:0000313" key="5">
    <source>
        <dbReference type="Proteomes" id="UP001165586"/>
    </source>
</evidence>
<dbReference type="EMBL" id="JANLCJ010000008">
    <property type="protein sequence ID" value="MCS5735722.1"/>
    <property type="molecule type" value="Genomic_DNA"/>
</dbReference>
<dbReference type="InterPro" id="IPR050493">
    <property type="entry name" value="FAD-dep_Monooxygenase_BioMet"/>
</dbReference>
<proteinExistence type="predicted"/>